<evidence type="ECO:0000313" key="3">
    <source>
        <dbReference type="Proteomes" id="UP000075321"/>
    </source>
</evidence>
<dbReference type="PATRIC" id="fig|1008153.3.peg.3402"/>
<evidence type="ECO:0000313" key="2">
    <source>
        <dbReference type="EMBL" id="KYH24869.1"/>
    </source>
</evidence>
<proteinExistence type="predicted"/>
<keyword evidence="1" id="KW-0812">Transmembrane</keyword>
<feature type="transmembrane region" description="Helical" evidence="1">
    <location>
        <begin position="120"/>
        <end position="142"/>
    </location>
</feature>
<feature type="transmembrane region" description="Helical" evidence="1">
    <location>
        <begin position="162"/>
        <end position="180"/>
    </location>
</feature>
<gene>
    <name evidence="2" type="ORF">HAPAU_32460</name>
</gene>
<dbReference type="AlphaFoldDB" id="A0A151AB64"/>
<reference evidence="2 3" key="1">
    <citation type="submission" date="2016-02" db="EMBL/GenBank/DDBJ databases">
        <title>Genome sequence of Halalkalicoccus paucihalophilus DSM 24557.</title>
        <authorList>
            <person name="Poehlein A."/>
            <person name="Daniel R."/>
        </authorList>
    </citation>
    <scope>NUCLEOTIDE SEQUENCE [LARGE SCALE GENOMIC DNA]</scope>
    <source>
        <strain evidence="2 3">DSM 24557</strain>
    </source>
</reference>
<comment type="caution">
    <text evidence="2">The sequence shown here is derived from an EMBL/GenBank/DDBJ whole genome shotgun (WGS) entry which is preliminary data.</text>
</comment>
<dbReference type="Proteomes" id="UP000075321">
    <property type="component" value="Unassembled WGS sequence"/>
</dbReference>
<name>A0A151AB64_9EURY</name>
<keyword evidence="1" id="KW-0472">Membrane</keyword>
<evidence type="ECO:0000256" key="1">
    <source>
        <dbReference type="SAM" id="Phobius"/>
    </source>
</evidence>
<keyword evidence="1" id="KW-1133">Transmembrane helix</keyword>
<feature type="transmembrane region" description="Helical" evidence="1">
    <location>
        <begin position="41"/>
        <end position="60"/>
    </location>
</feature>
<organism evidence="2 3">
    <name type="scientific">Halalkalicoccus paucihalophilus</name>
    <dbReference type="NCBI Taxonomy" id="1008153"/>
    <lineage>
        <taxon>Archaea</taxon>
        <taxon>Methanobacteriati</taxon>
        <taxon>Methanobacteriota</taxon>
        <taxon>Stenosarchaea group</taxon>
        <taxon>Halobacteria</taxon>
        <taxon>Halobacteriales</taxon>
        <taxon>Halococcaceae</taxon>
        <taxon>Halalkalicoccus</taxon>
    </lineage>
</organism>
<dbReference type="EMBL" id="LTAZ01000012">
    <property type="protein sequence ID" value="KYH24869.1"/>
    <property type="molecule type" value="Genomic_DNA"/>
</dbReference>
<sequence>MPDMVRLRAVVHNEWMNALISWVLTGVVALAAVKSLLSDAVLWGGVALLIVLIAAMPALTTGEWTMMVPWPLLIVAATATISRTLGMYMEVAGYFAVAALALIVVIELDAFTPVKMTQRFAVAFAALLTLAIQGLWTIAQYYSDLWLGTQFLHSQRELQVDIVIVTAIGISMSVVFEWYVEKVEHVESHAHPIDNDF</sequence>
<accession>A0A151AB64</accession>
<protein>
    <submittedName>
        <fullName evidence="2">Uncharacterized protein</fullName>
    </submittedName>
</protein>
<keyword evidence="3" id="KW-1185">Reference proteome</keyword>
<feature type="transmembrane region" description="Helical" evidence="1">
    <location>
        <begin position="91"/>
        <end position="108"/>
    </location>
</feature>